<comment type="caution">
    <text evidence="2">The sequence shown here is derived from an EMBL/GenBank/DDBJ whole genome shotgun (WGS) entry which is preliminary data.</text>
</comment>
<feature type="region of interest" description="Disordered" evidence="1">
    <location>
        <begin position="234"/>
        <end position="277"/>
    </location>
</feature>
<keyword evidence="3" id="KW-1185">Reference proteome</keyword>
<sequence length="277" mass="29775">MKRKNPPAHINEISTSRSILNPTAQTVLQDVLTLSPQARSHILNSLTLIENNDFCGSPAEGLQINNLRFDSPLSIFTSSRSPARHTTALPTTSPVSHHLLSSSTRSFSLHIPHSPTTSHVTSPFTSQSSSPAVPSSPVARVDSLPASRPRSPTVPLGFALPNECPPPSPVVSHPIVDFLDSYNNASDLLLTYPPLLPHLPICSPPSSPASSPSLVEDDIALIEGVKTSTPLVLDQQTPQNDTHEGEDDWTLFAPHPTPTPITKPTSYPSLFPPRAFK</sequence>
<dbReference type="AlphaFoldDB" id="A0AAD4LJY7"/>
<name>A0AAD4LJY7_9AGAM</name>
<feature type="region of interest" description="Disordered" evidence="1">
    <location>
        <begin position="111"/>
        <end position="150"/>
    </location>
</feature>
<dbReference type="Proteomes" id="UP001201163">
    <property type="component" value="Unassembled WGS sequence"/>
</dbReference>
<feature type="compositionally biased region" description="Polar residues" evidence="1">
    <location>
        <begin position="114"/>
        <end position="125"/>
    </location>
</feature>
<feature type="compositionally biased region" description="Low complexity" evidence="1">
    <location>
        <begin position="126"/>
        <end position="143"/>
    </location>
</feature>
<evidence type="ECO:0000256" key="1">
    <source>
        <dbReference type="SAM" id="MobiDB-lite"/>
    </source>
</evidence>
<protein>
    <submittedName>
        <fullName evidence="2">Uncharacterized protein</fullName>
    </submittedName>
</protein>
<proteinExistence type="predicted"/>
<evidence type="ECO:0000313" key="2">
    <source>
        <dbReference type="EMBL" id="KAH8994629.1"/>
    </source>
</evidence>
<dbReference type="EMBL" id="JAKELL010000014">
    <property type="protein sequence ID" value="KAH8994629.1"/>
    <property type="molecule type" value="Genomic_DNA"/>
</dbReference>
<gene>
    <name evidence="2" type="ORF">EDB92DRAFT_1943959</name>
</gene>
<evidence type="ECO:0000313" key="3">
    <source>
        <dbReference type="Proteomes" id="UP001201163"/>
    </source>
</evidence>
<organism evidence="2 3">
    <name type="scientific">Lactarius akahatsu</name>
    <dbReference type="NCBI Taxonomy" id="416441"/>
    <lineage>
        <taxon>Eukaryota</taxon>
        <taxon>Fungi</taxon>
        <taxon>Dikarya</taxon>
        <taxon>Basidiomycota</taxon>
        <taxon>Agaricomycotina</taxon>
        <taxon>Agaricomycetes</taxon>
        <taxon>Russulales</taxon>
        <taxon>Russulaceae</taxon>
        <taxon>Lactarius</taxon>
    </lineage>
</organism>
<reference evidence="2" key="1">
    <citation type="submission" date="2022-01" db="EMBL/GenBank/DDBJ databases">
        <title>Comparative genomics reveals a dynamic genome evolution in the ectomycorrhizal milk-cap (Lactarius) mushrooms.</title>
        <authorList>
            <consortium name="DOE Joint Genome Institute"/>
            <person name="Lebreton A."/>
            <person name="Tang N."/>
            <person name="Kuo A."/>
            <person name="LaButti K."/>
            <person name="Drula E."/>
            <person name="Barry K."/>
            <person name="Clum A."/>
            <person name="Lipzen A."/>
            <person name="Mousain D."/>
            <person name="Ng V."/>
            <person name="Wang R."/>
            <person name="Wang X."/>
            <person name="Dai Y."/>
            <person name="Henrissat B."/>
            <person name="Grigoriev I.V."/>
            <person name="Guerin-Laguette A."/>
            <person name="Yu F."/>
            <person name="Martin F.M."/>
        </authorList>
    </citation>
    <scope>NUCLEOTIDE SEQUENCE</scope>
    <source>
        <strain evidence="2">QP</strain>
    </source>
</reference>
<accession>A0AAD4LJY7</accession>